<keyword evidence="3" id="KW-1185">Reference proteome</keyword>
<evidence type="ECO:0000313" key="2">
    <source>
        <dbReference type="EMBL" id="PHM60676.1"/>
    </source>
</evidence>
<protein>
    <submittedName>
        <fullName evidence="2">Phage tail protein</fullName>
    </submittedName>
</protein>
<name>A0A2D0KB55_9GAMM</name>
<dbReference type="Proteomes" id="UP000222366">
    <property type="component" value="Unassembled WGS sequence"/>
</dbReference>
<feature type="region of interest" description="Disordered" evidence="1">
    <location>
        <begin position="301"/>
        <end position="326"/>
    </location>
</feature>
<proteinExistence type="predicted"/>
<reference evidence="2 3" key="1">
    <citation type="journal article" date="2017" name="Nat. Microbiol.">
        <title>Natural product diversity associated with the nematode symbionts Photorhabdus and Xenorhabdus.</title>
        <authorList>
            <person name="Tobias N.J."/>
            <person name="Wolff H."/>
            <person name="Djahanschiri B."/>
            <person name="Grundmann F."/>
            <person name="Kronenwerth M."/>
            <person name="Shi Y.M."/>
            <person name="Simonyi S."/>
            <person name="Grun P."/>
            <person name="Shapiro-Ilan D."/>
            <person name="Pidot S.J."/>
            <person name="Stinear T.P."/>
            <person name="Ebersberger I."/>
            <person name="Bode H.B."/>
        </authorList>
    </citation>
    <scope>NUCLEOTIDE SEQUENCE [LARGE SCALE GENOMIC DNA]</scope>
    <source>
        <strain evidence="2 3">DSM 17904</strain>
    </source>
</reference>
<evidence type="ECO:0000313" key="3">
    <source>
        <dbReference type="Proteomes" id="UP000222366"/>
    </source>
</evidence>
<dbReference type="Pfam" id="PF10618">
    <property type="entry name" value="Tail_tube"/>
    <property type="match status" value="1"/>
</dbReference>
<organism evidence="2 3">
    <name type="scientific">Xenorhabdus stockiae</name>
    <dbReference type="NCBI Taxonomy" id="351614"/>
    <lineage>
        <taxon>Bacteria</taxon>
        <taxon>Pseudomonadati</taxon>
        <taxon>Pseudomonadota</taxon>
        <taxon>Gammaproteobacteria</taxon>
        <taxon>Enterobacterales</taxon>
        <taxon>Morganellaceae</taxon>
        <taxon>Xenorhabdus</taxon>
    </lineage>
</organism>
<accession>A0A2D0KB55</accession>
<evidence type="ECO:0000256" key="1">
    <source>
        <dbReference type="SAM" id="MobiDB-lite"/>
    </source>
</evidence>
<dbReference type="InterPro" id="IPR019596">
    <property type="entry name" value="Phage_Mu_GpM_tail_tub"/>
</dbReference>
<dbReference type="EMBL" id="NJAJ01000055">
    <property type="protein sequence ID" value="PHM60676.1"/>
    <property type="molecule type" value="Genomic_DNA"/>
</dbReference>
<comment type="caution">
    <text evidence="2">The sequence shown here is derived from an EMBL/GenBank/DDBJ whole genome shotgun (WGS) entry which is preliminary data.</text>
</comment>
<sequence length="326" mass="36395">MGNTTNRLAGTAYASVNGISIMVVGDFTYSPSTITRETLTGMDYVHGYKEKPNAPYISCRVRDSGGTTVADFNNQTNVTIVVELANGKTINPLKESGRQPRGIRNNNPGNLTAAPHAVGKDYGNNHTYVKFDTAHDGLSAMARQLMLDAERGLNTIELFLDKYASEEAGNNTEAYVRSVSQRTGYARNQRLDMHDPEVLNNLMAAMIKHENDNINPYSYEQIKEGVNDAIHSDRWRGLRKPEIIREQRLQHPRNKRESQPEPSLYGNKKESESQMDIVQSMAKAFQEAIAGKPFQLEVTLVNDKTGERQRFQSKPGGKVTTSMQQP</sequence>
<feature type="region of interest" description="Disordered" evidence="1">
    <location>
        <begin position="244"/>
        <end position="274"/>
    </location>
</feature>
<gene>
    <name evidence="2" type="ORF">Xsto_03787</name>
</gene>
<feature type="compositionally biased region" description="Basic and acidic residues" evidence="1">
    <location>
        <begin position="244"/>
        <end position="259"/>
    </location>
</feature>
<dbReference type="AlphaFoldDB" id="A0A2D0KB55"/>